<dbReference type="EMBL" id="UNQJ01000003">
    <property type="protein sequence ID" value="SYZ32854.1"/>
    <property type="molecule type" value="Genomic_DNA"/>
</dbReference>
<dbReference type="AlphaFoldDB" id="A0A383S5Z5"/>
<feature type="domain" description="Carrier" evidence="1">
    <location>
        <begin position="2"/>
        <end position="80"/>
    </location>
</feature>
<name>A0A383S5Z5_9ACTN</name>
<accession>A0A383S5Z5</accession>
<dbReference type="SUPFAM" id="SSF47336">
    <property type="entry name" value="ACP-like"/>
    <property type="match status" value="1"/>
</dbReference>
<dbReference type="EC" id="6.1.1.13" evidence="3"/>
<evidence type="ECO:0000259" key="1">
    <source>
        <dbReference type="PROSITE" id="PS50075"/>
    </source>
</evidence>
<keyword evidence="3" id="KW-0436">Ligase</keyword>
<reference evidence="2 5" key="3">
    <citation type="submission" date="2018-10" db="EMBL/GenBank/DDBJ databases">
        <title>Propionibacterium australiense Genome Sequencing and Assembly.</title>
        <authorList>
            <person name="Bernier A.-M."/>
            <person name="Bernard K."/>
        </authorList>
    </citation>
    <scope>NUCLEOTIDE SEQUENCE [LARGE SCALE GENOMIC DNA]</scope>
    <source>
        <strain evidence="2 5">NML98A078</strain>
    </source>
</reference>
<dbReference type="Proteomes" id="UP000279336">
    <property type="component" value="Unassembled WGS sequence"/>
</dbReference>
<keyword evidence="4" id="KW-1185">Reference proteome</keyword>
<dbReference type="InterPro" id="IPR036736">
    <property type="entry name" value="ACP-like_sf"/>
</dbReference>
<reference evidence="3" key="2">
    <citation type="submission" date="2018-08" db="EMBL/GenBank/DDBJ databases">
        <authorList>
            <person name="Ferrada E.E."/>
            <person name="Latorre B.A."/>
        </authorList>
    </citation>
    <scope>NUCLEOTIDE SEQUENCE [LARGE SCALE GENOMIC DNA]</scope>
    <source>
        <strain evidence="3">Propionibacterium_australiense1</strain>
    </source>
</reference>
<protein>
    <submittedName>
        <fullName evidence="2">Acyl carrier protein</fullName>
    </submittedName>
    <submittedName>
        <fullName evidence="3">D-Alanine-poly(Phosphoribitol) ligase</fullName>
        <ecNumber evidence="3">6.1.1.13</ecNumber>
    </submittedName>
</protein>
<organism evidence="3 4">
    <name type="scientific">Propionibacterium australiense</name>
    <dbReference type="NCBI Taxonomy" id="119981"/>
    <lineage>
        <taxon>Bacteria</taxon>
        <taxon>Bacillati</taxon>
        <taxon>Actinomycetota</taxon>
        <taxon>Actinomycetes</taxon>
        <taxon>Propionibacteriales</taxon>
        <taxon>Propionibacteriaceae</taxon>
        <taxon>Propionibacterium</taxon>
    </lineage>
</organism>
<dbReference type="Gene3D" id="1.10.1200.10">
    <property type="entry name" value="ACP-like"/>
    <property type="match status" value="1"/>
</dbReference>
<sequence length="80" mass="8373">MSGTERTVREALAAVGNLDEDAMSLAADASLADAGLTSHAAVSLLLEIEDRLDIEFPPEQMTPETMASISAITARIEALS</sequence>
<reference evidence="4" key="1">
    <citation type="submission" date="2018-08" db="EMBL/GenBank/DDBJ databases">
        <authorList>
            <person name="Hornung B."/>
        </authorList>
    </citation>
    <scope>NUCLEOTIDE SEQUENCE [LARGE SCALE GENOMIC DNA]</scope>
</reference>
<gene>
    <name evidence="2" type="ORF">D7U36_00475</name>
    <name evidence="3" type="ORF">PROPAUS_0765</name>
</gene>
<evidence type="ECO:0000313" key="5">
    <source>
        <dbReference type="Proteomes" id="UP000279336"/>
    </source>
</evidence>
<evidence type="ECO:0000313" key="2">
    <source>
        <dbReference type="EMBL" id="RLP12944.1"/>
    </source>
</evidence>
<dbReference type="Proteomes" id="UP000263928">
    <property type="component" value="Unassembled WGS sequence"/>
</dbReference>
<evidence type="ECO:0000313" key="4">
    <source>
        <dbReference type="Proteomes" id="UP000263928"/>
    </source>
</evidence>
<evidence type="ECO:0000313" key="3">
    <source>
        <dbReference type="EMBL" id="SYZ32854.1"/>
    </source>
</evidence>
<dbReference type="GO" id="GO:0016874">
    <property type="term" value="F:ligase activity"/>
    <property type="evidence" value="ECO:0007669"/>
    <property type="project" value="UniProtKB-KW"/>
</dbReference>
<dbReference type="Pfam" id="PF00550">
    <property type="entry name" value="PP-binding"/>
    <property type="match status" value="1"/>
</dbReference>
<dbReference type="EMBL" id="RCIW01000001">
    <property type="protein sequence ID" value="RLP12944.1"/>
    <property type="molecule type" value="Genomic_DNA"/>
</dbReference>
<dbReference type="InterPro" id="IPR009081">
    <property type="entry name" value="PP-bd_ACP"/>
</dbReference>
<dbReference type="RefSeq" id="WP_119161228.1">
    <property type="nucleotide sequence ID" value="NZ_LR134442.1"/>
</dbReference>
<proteinExistence type="predicted"/>
<dbReference type="PROSITE" id="PS50075">
    <property type="entry name" value="CARRIER"/>
    <property type="match status" value="1"/>
</dbReference>